<evidence type="ECO:0000256" key="1">
    <source>
        <dbReference type="ARBA" id="ARBA00004651"/>
    </source>
</evidence>
<dbReference type="AlphaFoldDB" id="A0A7W6H0F3"/>
<feature type="transmembrane region" description="Helical" evidence="7">
    <location>
        <begin position="48"/>
        <end position="68"/>
    </location>
</feature>
<comment type="subcellular location">
    <subcellularLocation>
        <location evidence="1">Cell membrane</location>
        <topology evidence="1">Multi-pass membrane protein</topology>
    </subcellularLocation>
</comment>
<feature type="transmembrane region" description="Helical" evidence="7">
    <location>
        <begin position="180"/>
        <end position="200"/>
    </location>
</feature>
<evidence type="ECO:0000313" key="9">
    <source>
        <dbReference type="Proteomes" id="UP000530268"/>
    </source>
</evidence>
<keyword evidence="6 7" id="KW-0472">Membrane</keyword>
<dbReference type="PANTHER" id="PTHR30065">
    <property type="entry name" value="FLAGELLAR BIOSYNTHETIC PROTEIN FLIR"/>
    <property type="match status" value="1"/>
</dbReference>
<evidence type="ECO:0000256" key="6">
    <source>
        <dbReference type="ARBA" id="ARBA00023136"/>
    </source>
</evidence>
<sequence length="257" mass="27076">MIQELAELTEVTNTLLWKGFAVFLRVSALVSLLPAFGEQSIPAKIKLSIALAFTLIIAPAVVVPALPIQLDTTLWLTLTEITAGLILGIGLRMFVLVLQTAGSIAAQSTSLSQVLGGAIAEPVPAMAHTLVVSGLALAVMTGLHVRFAQMVIFSYEMLPMGRLPNGADVSEWGLDQVRRAFTLGFTLAAPFVILSILYNVALGVINKAMPQLMVAFVGAPVITAGGLMLLCLSAPSLLSTWLEALNSFTANPLEAVP</sequence>
<keyword evidence="8" id="KW-0282">Flagellum</keyword>
<keyword evidence="8" id="KW-0969">Cilium</keyword>
<dbReference type="PRINTS" id="PR00953">
    <property type="entry name" value="TYPE3IMRPROT"/>
</dbReference>
<evidence type="ECO:0000313" key="8">
    <source>
        <dbReference type="EMBL" id="MBB3994007.1"/>
    </source>
</evidence>
<feature type="transmembrane region" description="Helical" evidence="7">
    <location>
        <begin position="130"/>
        <end position="155"/>
    </location>
</feature>
<feature type="transmembrane region" description="Helical" evidence="7">
    <location>
        <begin position="15"/>
        <end position="36"/>
    </location>
</feature>
<dbReference type="PANTHER" id="PTHR30065:SF8">
    <property type="entry name" value="FLAGELLAR BIOSYNTHETIC PROTEIN FLIR"/>
    <property type="match status" value="1"/>
</dbReference>
<dbReference type="GO" id="GO:0006605">
    <property type="term" value="P:protein targeting"/>
    <property type="evidence" value="ECO:0007669"/>
    <property type="project" value="InterPro"/>
</dbReference>
<dbReference type="Pfam" id="PF01311">
    <property type="entry name" value="Bac_export_1"/>
    <property type="match status" value="1"/>
</dbReference>
<evidence type="ECO:0000256" key="2">
    <source>
        <dbReference type="ARBA" id="ARBA00009772"/>
    </source>
</evidence>
<keyword evidence="9" id="KW-1185">Reference proteome</keyword>
<feature type="transmembrane region" description="Helical" evidence="7">
    <location>
        <begin position="74"/>
        <end position="98"/>
    </location>
</feature>
<accession>A0A7W6H0F3</accession>
<evidence type="ECO:0000256" key="3">
    <source>
        <dbReference type="ARBA" id="ARBA00022475"/>
    </source>
</evidence>
<keyword evidence="8" id="KW-0966">Cell projection</keyword>
<comment type="similarity">
    <text evidence="2">Belongs to the FliR/MopE/SpaR family.</text>
</comment>
<evidence type="ECO:0000256" key="7">
    <source>
        <dbReference type="SAM" id="Phobius"/>
    </source>
</evidence>
<comment type="caution">
    <text evidence="8">The sequence shown here is derived from an EMBL/GenBank/DDBJ whole genome shotgun (WGS) entry which is preliminary data.</text>
</comment>
<dbReference type="InterPro" id="IPR002010">
    <property type="entry name" value="T3SS_IM_R"/>
</dbReference>
<dbReference type="RefSeq" id="WP_184564640.1">
    <property type="nucleotide sequence ID" value="NZ_JACIEI010000004.1"/>
</dbReference>
<keyword evidence="5 7" id="KW-1133">Transmembrane helix</keyword>
<dbReference type="EMBL" id="JACIEI010000004">
    <property type="protein sequence ID" value="MBB3994007.1"/>
    <property type="molecule type" value="Genomic_DNA"/>
</dbReference>
<dbReference type="GO" id="GO:0005886">
    <property type="term" value="C:plasma membrane"/>
    <property type="evidence" value="ECO:0007669"/>
    <property type="project" value="UniProtKB-SubCell"/>
</dbReference>
<organism evidence="8 9">
    <name type="scientific">Sulfitobacter undariae</name>
    <dbReference type="NCBI Taxonomy" id="1563671"/>
    <lineage>
        <taxon>Bacteria</taxon>
        <taxon>Pseudomonadati</taxon>
        <taxon>Pseudomonadota</taxon>
        <taxon>Alphaproteobacteria</taxon>
        <taxon>Rhodobacterales</taxon>
        <taxon>Roseobacteraceae</taxon>
        <taxon>Sulfitobacter</taxon>
    </lineage>
</organism>
<proteinExistence type="inferred from homology"/>
<gene>
    <name evidence="8" type="ORF">GGR95_001648</name>
</gene>
<evidence type="ECO:0000256" key="4">
    <source>
        <dbReference type="ARBA" id="ARBA00022692"/>
    </source>
</evidence>
<dbReference type="Proteomes" id="UP000530268">
    <property type="component" value="Unassembled WGS sequence"/>
</dbReference>
<keyword evidence="3" id="KW-1003">Cell membrane</keyword>
<protein>
    <submittedName>
        <fullName evidence="8">Flagellar biosynthetic protein FliR</fullName>
    </submittedName>
</protein>
<keyword evidence="4 7" id="KW-0812">Transmembrane</keyword>
<feature type="transmembrane region" description="Helical" evidence="7">
    <location>
        <begin position="212"/>
        <end position="238"/>
    </location>
</feature>
<evidence type="ECO:0000256" key="5">
    <source>
        <dbReference type="ARBA" id="ARBA00022989"/>
    </source>
</evidence>
<reference evidence="8 9" key="1">
    <citation type="submission" date="2020-08" db="EMBL/GenBank/DDBJ databases">
        <title>Genomic Encyclopedia of Type Strains, Phase IV (KMG-IV): sequencing the most valuable type-strain genomes for metagenomic binning, comparative biology and taxonomic classification.</title>
        <authorList>
            <person name="Goeker M."/>
        </authorList>
    </citation>
    <scope>NUCLEOTIDE SEQUENCE [LARGE SCALE GENOMIC DNA]</scope>
    <source>
        <strain evidence="8 9">DSM 102234</strain>
    </source>
</reference>
<name>A0A7W6H0F3_9RHOB</name>